<evidence type="ECO:0000313" key="3">
    <source>
        <dbReference type="Proteomes" id="UP001519460"/>
    </source>
</evidence>
<keyword evidence="3" id="KW-1185">Reference proteome</keyword>
<evidence type="ECO:0000313" key="2">
    <source>
        <dbReference type="EMBL" id="KAK7500239.1"/>
    </source>
</evidence>
<organism evidence="2 3">
    <name type="scientific">Batillaria attramentaria</name>
    <dbReference type="NCBI Taxonomy" id="370345"/>
    <lineage>
        <taxon>Eukaryota</taxon>
        <taxon>Metazoa</taxon>
        <taxon>Spiralia</taxon>
        <taxon>Lophotrochozoa</taxon>
        <taxon>Mollusca</taxon>
        <taxon>Gastropoda</taxon>
        <taxon>Caenogastropoda</taxon>
        <taxon>Sorbeoconcha</taxon>
        <taxon>Cerithioidea</taxon>
        <taxon>Batillariidae</taxon>
        <taxon>Batillaria</taxon>
    </lineage>
</organism>
<accession>A0ABD0LL30</accession>
<name>A0ABD0LL30_9CAEN</name>
<reference evidence="2 3" key="1">
    <citation type="journal article" date="2023" name="Sci. Data">
        <title>Genome assembly of the Korean intertidal mud-creeper Batillaria attramentaria.</title>
        <authorList>
            <person name="Patra A.K."/>
            <person name="Ho P.T."/>
            <person name="Jun S."/>
            <person name="Lee S.J."/>
            <person name="Kim Y."/>
            <person name="Won Y.J."/>
        </authorList>
    </citation>
    <scope>NUCLEOTIDE SEQUENCE [LARGE SCALE GENOMIC DNA]</scope>
    <source>
        <strain evidence="2">Wonlab-2016</strain>
    </source>
</reference>
<evidence type="ECO:0000256" key="1">
    <source>
        <dbReference type="SAM" id="MobiDB-lite"/>
    </source>
</evidence>
<dbReference type="Proteomes" id="UP001519460">
    <property type="component" value="Unassembled WGS sequence"/>
</dbReference>
<dbReference type="AlphaFoldDB" id="A0ABD0LL30"/>
<dbReference type="EMBL" id="JACVVK020000038">
    <property type="protein sequence ID" value="KAK7500239.1"/>
    <property type="molecule type" value="Genomic_DNA"/>
</dbReference>
<sequence length="168" mass="18304">MACWTTALRAGAATVPDDGESERYTPSNYRILWVLVPLPQCQTAELSRKTPTAVVIVWSSGGARQRGPAGRPFSLSPPHLGQRHHYGARGDGDRQASRGVSQYFGPISMIIIICKGTVRDGSVVSFHPRLVMEEVNIACETVHARLTMSVIKLPGSDHQASLMLGRRI</sequence>
<gene>
    <name evidence="2" type="ORF">BaRGS_00008462</name>
</gene>
<proteinExistence type="predicted"/>
<comment type="caution">
    <text evidence="2">The sequence shown here is derived from an EMBL/GenBank/DDBJ whole genome shotgun (WGS) entry which is preliminary data.</text>
</comment>
<protein>
    <submittedName>
        <fullName evidence="2">Uncharacterized protein</fullName>
    </submittedName>
</protein>
<feature type="region of interest" description="Disordered" evidence="1">
    <location>
        <begin position="66"/>
        <end position="95"/>
    </location>
</feature>